<sequence>MTFNALGWESEQTGLKLVWLRLVSDCTGRNQENCCLQKILHDKGDNRRKMSVMVKRWYRSRRNQFIILSISIICIVYYISLNDSLQREPDLDVTRRLNSTIQREKLEPGMNETHGHDARLKPGMTQTHGHDSRLNPGMSQTHGHDSRKSVIEYIESRIEEALREDKGTGCEIPQLDPFAKEVMQFDKYHSPIVCKGKDWVKCYFSTCRVVDEILQSTPDVVCYYQDIIHVSDRKYYLGEKTTVQGNQPYTLEASDHVKIKCTSSGQGLPKQNKTKTKQHISTWTGYAAGFRNSVKRVHPPSDRRETLNVLILGFDSTSKNGFIRNMPKSFKHLKNHMKSTILDGYNIVGDGTPAALFPILTGKTELELPDVRKTSKNNGTLDSMPFIFYKLASDGYRTAYFEDMPWIGTFQYRFKGFKRQPADHYLRSFYLEQTKKQARYCVGDTPQYQLMLNLTEQFLHLDGKRFAFTFIADITHDASMISVADDALVGLLKSLERSKIFEDTLVIIMADHGPRYAKVRDTLQGKLEERLPLMSVRLPDKLKRMRPHAQAQLEANANALTTPHDIHATILDVLDWSEYMNPFKIRGADFPRGMTLLEPIPKNRSCSEAGIEPHWCACVNWKNVTDKDMIRKTADAFINYLNELTASQRSKCLPRTLTEIQWVMSQRPNSKMLSFVSNKDHDGYLGKFGANTKITKENYQLKVVVGPGHGIYEASMAYVKDDDKFIISTRDISRTNAYGNEPSCISATHPHLNPYCYCSDYVPQTARV</sequence>
<accession>A0ACC2Q5A3</accession>
<keyword evidence="2" id="KW-1185">Reference proteome</keyword>
<evidence type="ECO:0000313" key="1">
    <source>
        <dbReference type="EMBL" id="KAJ8708120.1"/>
    </source>
</evidence>
<evidence type="ECO:0000313" key="2">
    <source>
        <dbReference type="Proteomes" id="UP001231649"/>
    </source>
</evidence>
<comment type="caution">
    <text evidence="1">The sequence shown here is derived from an EMBL/GenBank/DDBJ whole genome shotgun (WGS) entry which is preliminary data.</text>
</comment>
<name>A0ACC2Q5A3_9NEOP</name>
<protein>
    <submittedName>
        <fullName evidence="1">Uncharacterized protein</fullName>
    </submittedName>
</protein>
<proteinExistence type="predicted"/>
<reference evidence="1" key="1">
    <citation type="submission" date="2023-03" db="EMBL/GenBank/DDBJ databases">
        <title>Chromosome-level genomes of two armyworms, Mythimna separata and Mythimna loreyi, provide insights into the biosynthesis and reception of sex pheromones.</title>
        <authorList>
            <person name="Zhao H."/>
        </authorList>
    </citation>
    <scope>NUCLEOTIDE SEQUENCE</scope>
    <source>
        <strain evidence="1">BeijingLab</strain>
    </source>
</reference>
<organism evidence="1 2">
    <name type="scientific">Mythimna loreyi</name>
    <dbReference type="NCBI Taxonomy" id="667449"/>
    <lineage>
        <taxon>Eukaryota</taxon>
        <taxon>Metazoa</taxon>
        <taxon>Ecdysozoa</taxon>
        <taxon>Arthropoda</taxon>
        <taxon>Hexapoda</taxon>
        <taxon>Insecta</taxon>
        <taxon>Pterygota</taxon>
        <taxon>Neoptera</taxon>
        <taxon>Endopterygota</taxon>
        <taxon>Lepidoptera</taxon>
        <taxon>Glossata</taxon>
        <taxon>Ditrysia</taxon>
        <taxon>Noctuoidea</taxon>
        <taxon>Noctuidae</taxon>
        <taxon>Noctuinae</taxon>
        <taxon>Hadenini</taxon>
        <taxon>Mythimna</taxon>
    </lineage>
</organism>
<gene>
    <name evidence="1" type="ORF">PYW08_010486</name>
</gene>
<dbReference type="Proteomes" id="UP001231649">
    <property type="component" value="Chromosome 26"/>
</dbReference>
<dbReference type="EMBL" id="CM056802">
    <property type="protein sequence ID" value="KAJ8708120.1"/>
    <property type="molecule type" value="Genomic_DNA"/>
</dbReference>